<dbReference type="Proteomes" id="UP001163321">
    <property type="component" value="Chromosome 3"/>
</dbReference>
<protein>
    <submittedName>
        <fullName evidence="1">Uncharacterized protein</fullName>
    </submittedName>
</protein>
<evidence type="ECO:0000313" key="1">
    <source>
        <dbReference type="EMBL" id="KAI9915610.1"/>
    </source>
</evidence>
<dbReference type="EMBL" id="CM047582">
    <property type="protein sequence ID" value="KAI9915610.1"/>
    <property type="molecule type" value="Genomic_DNA"/>
</dbReference>
<gene>
    <name evidence="1" type="ORF">PsorP6_008061</name>
</gene>
<name>A0ACC0W9V4_9STRA</name>
<comment type="caution">
    <text evidence="1">The sequence shown here is derived from an EMBL/GenBank/DDBJ whole genome shotgun (WGS) entry which is preliminary data.</text>
</comment>
<accession>A0ACC0W9V4</accession>
<keyword evidence="2" id="KW-1185">Reference proteome</keyword>
<evidence type="ECO:0000313" key="2">
    <source>
        <dbReference type="Proteomes" id="UP001163321"/>
    </source>
</evidence>
<proteinExistence type="predicted"/>
<organism evidence="1 2">
    <name type="scientific">Peronosclerospora sorghi</name>
    <dbReference type="NCBI Taxonomy" id="230839"/>
    <lineage>
        <taxon>Eukaryota</taxon>
        <taxon>Sar</taxon>
        <taxon>Stramenopiles</taxon>
        <taxon>Oomycota</taxon>
        <taxon>Peronosporomycetes</taxon>
        <taxon>Peronosporales</taxon>
        <taxon>Peronosporaceae</taxon>
        <taxon>Peronosclerospora</taxon>
    </lineage>
</organism>
<reference evidence="1 2" key="1">
    <citation type="journal article" date="2022" name="bioRxiv">
        <title>The genome of the oomycete Peronosclerospora sorghi, a cosmopolitan pathogen of maize and sorghum, is inflated with dispersed pseudogenes.</title>
        <authorList>
            <person name="Fletcher K."/>
            <person name="Martin F."/>
            <person name="Isakeit T."/>
            <person name="Cavanaugh K."/>
            <person name="Magill C."/>
            <person name="Michelmore R."/>
        </authorList>
    </citation>
    <scope>NUCLEOTIDE SEQUENCE [LARGE SCALE GENOMIC DNA]</scope>
    <source>
        <strain evidence="1">P6</strain>
    </source>
</reference>
<sequence length="177" mass="20801">MTIKQRNMYINNHDDLLTHQTSWERSHDYGVLHFEASESLGDEPYLLTKAKAYSNHKHRKGNIFDSEDIDRNSGISTRERRAQVIVQYAKCHLNLRHSLVRTLTLEDLPHHDAERKHVRFFRILAVAKHLGSVTQSRKCLFKIYIQFKLRTPSIAQCKSCQSVWICDLTREGRNRKS</sequence>